<dbReference type="EC" id="2.7.7.13" evidence="2"/>
<comment type="similarity">
    <text evidence="1">Belongs to the mannose-6-phosphate isomerase type 2 family.</text>
</comment>
<dbReference type="Proteomes" id="UP000199513">
    <property type="component" value="Unassembled WGS sequence"/>
</dbReference>
<protein>
    <recommendedName>
        <fullName evidence="2">mannose-1-phosphate guanylyltransferase</fullName>
        <ecNumber evidence="2">2.7.7.13</ecNumber>
    </recommendedName>
</protein>
<dbReference type="FunFam" id="3.90.550.10:FF:000046">
    <property type="entry name" value="Mannose-1-phosphate guanylyltransferase (GDP)"/>
    <property type="match status" value="1"/>
</dbReference>
<evidence type="ECO:0000256" key="3">
    <source>
        <dbReference type="ARBA" id="ARBA00022679"/>
    </source>
</evidence>
<dbReference type="Gene3D" id="3.90.550.10">
    <property type="entry name" value="Spore Coat Polysaccharide Biosynthesis Protein SpsA, Chain A"/>
    <property type="match status" value="1"/>
</dbReference>
<evidence type="ECO:0000313" key="11">
    <source>
        <dbReference type="Proteomes" id="UP000199513"/>
    </source>
</evidence>
<comment type="catalytic activity">
    <reaction evidence="7">
        <text>alpha-D-mannose 1-phosphate + GTP + H(+) = GDP-alpha-D-mannose + diphosphate</text>
        <dbReference type="Rhea" id="RHEA:15229"/>
        <dbReference type="ChEBI" id="CHEBI:15378"/>
        <dbReference type="ChEBI" id="CHEBI:33019"/>
        <dbReference type="ChEBI" id="CHEBI:37565"/>
        <dbReference type="ChEBI" id="CHEBI:57527"/>
        <dbReference type="ChEBI" id="CHEBI:58409"/>
        <dbReference type="EC" id="2.7.7.13"/>
    </reaction>
</comment>
<organism evidence="10 11">
    <name type="scientific">Thermoflexibacter ruber</name>
    <dbReference type="NCBI Taxonomy" id="1003"/>
    <lineage>
        <taxon>Bacteria</taxon>
        <taxon>Pseudomonadati</taxon>
        <taxon>Bacteroidota</taxon>
        <taxon>Cytophagia</taxon>
        <taxon>Cytophagales</taxon>
        <taxon>Thermoflexibacteraceae</taxon>
        <taxon>Thermoflexibacter</taxon>
    </lineage>
</organism>
<keyword evidence="6" id="KW-0342">GTP-binding</keyword>
<name>A0A1I2HDF9_9BACT</name>
<dbReference type="InterPro" id="IPR054566">
    <property type="entry name" value="ManC/GMP-like_b-helix"/>
</dbReference>
<evidence type="ECO:0000259" key="9">
    <source>
        <dbReference type="Pfam" id="PF22640"/>
    </source>
</evidence>
<dbReference type="Pfam" id="PF22640">
    <property type="entry name" value="ManC_GMP_beta-helix"/>
    <property type="match status" value="1"/>
</dbReference>
<proteinExistence type="inferred from homology"/>
<dbReference type="GO" id="GO:0009298">
    <property type="term" value="P:GDP-mannose biosynthetic process"/>
    <property type="evidence" value="ECO:0007669"/>
    <property type="project" value="TreeGrafter"/>
</dbReference>
<dbReference type="OrthoDB" id="9806359at2"/>
<dbReference type="SUPFAM" id="SSF159283">
    <property type="entry name" value="Guanosine diphospho-D-mannose pyrophosphorylase/mannose-6-phosphate isomerase linker domain"/>
    <property type="match status" value="1"/>
</dbReference>
<dbReference type="GO" id="GO:0005525">
    <property type="term" value="F:GTP binding"/>
    <property type="evidence" value="ECO:0007669"/>
    <property type="project" value="UniProtKB-KW"/>
</dbReference>
<evidence type="ECO:0000256" key="5">
    <source>
        <dbReference type="ARBA" id="ARBA00022741"/>
    </source>
</evidence>
<dbReference type="InterPro" id="IPR051161">
    <property type="entry name" value="Mannose-6P_isomerase_type2"/>
</dbReference>
<dbReference type="PANTHER" id="PTHR46390:SF1">
    <property type="entry name" value="MANNOSE-1-PHOSPHATE GUANYLYLTRANSFERASE"/>
    <property type="match status" value="1"/>
</dbReference>
<dbReference type="InterPro" id="IPR049577">
    <property type="entry name" value="GMPP_N"/>
</dbReference>
<dbReference type="InterPro" id="IPR029044">
    <property type="entry name" value="Nucleotide-diphossugar_trans"/>
</dbReference>
<evidence type="ECO:0000313" key="10">
    <source>
        <dbReference type="EMBL" id="SFF27403.1"/>
    </source>
</evidence>
<gene>
    <name evidence="10" type="ORF">SAMN04488541_102323</name>
</gene>
<dbReference type="SUPFAM" id="SSF53448">
    <property type="entry name" value="Nucleotide-diphospho-sugar transferases"/>
    <property type="match status" value="1"/>
</dbReference>
<dbReference type="PANTHER" id="PTHR46390">
    <property type="entry name" value="MANNOSE-1-PHOSPHATE GUANYLYLTRANSFERASE"/>
    <property type="match status" value="1"/>
</dbReference>
<dbReference type="STRING" id="1003.SAMN04488541_102323"/>
<keyword evidence="5" id="KW-0547">Nucleotide-binding</keyword>
<evidence type="ECO:0000256" key="2">
    <source>
        <dbReference type="ARBA" id="ARBA00012387"/>
    </source>
</evidence>
<dbReference type="RefSeq" id="WP_091546255.1">
    <property type="nucleotide sequence ID" value="NZ_FONY01000023.1"/>
</dbReference>
<evidence type="ECO:0000259" key="8">
    <source>
        <dbReference type="Pfam" id="PF00483"/>
    </source>
</evidence>
<feature type="domain" description="MannoseP isomerase/GMP-like beta-helix" evidence="9">
    <location>
        <begin position="295"/>
        <end position="347"/>
    </location>
</feature>
<keyword evidence="4 10" id="KW-0548">Nucleotidyltransferase</keyword>
<dbReference type="Pfam" id="PF00483">
    <property type="entry name" value="NTP_transferase"/>
    <property type="match status" value="1"/>
</dbReference>
<evidence type="ECO:0000256" key="6">
    <source>
        <dbReference type="ARBA" id="ARBA00023134"/>
    </source>
</evidence>
<evidence type="ECO:0000256" key="1">
    <source>
        <dbReference type="ARBA" id="ARBA00006115"/>
    </source>
</evidence>
<reference evidence="10 11" key="1">
    <citation type="submission" date="2016-10" db="EMBL/GenBank/DDBJ databases">
        <authorList>
            <person name="de Groot N.N."/>
        </authorList>
    </citation>
    <scope>NUCLEOTIDE SEQUENCE [LARGE SCALE GENOMIC DNA]</scope>
    <source>
        <strain>GEY</strain>
        <strain evidence="11">DSM 9560</strain>
    </source>
</reference>
<dbReference type="InterPro" id="IPR005835">
    <property type="entry name" value="NTP_transferase_dom"/>
</dbReference>
<dbReference type="GO" id="GO:0004475">
    <property type="term" value="F:mannose-1-phosphate guanylyltransferase (GTP) activity"/>
    <property type="evidence" value="ECO:0007669"/>
    <property type="project" value="UniProtKB-EC"/>
</dbReference>
<keyword evidence="3 10" id="KW-0808">Transferase</keyword>
<feature type="domain" description="Nucleotidyl transferase" evidence="8">
    <location>
        <begin position="7"/>
        <end position="287"/>
    </location>
</feature>
<keyword evidence="11" id="KW-1185">Reference proteome</keyword>
<dbReference type="AlphaFoldDB" id="A0A1I2HDF9"/>
<dbReference type="EMBL" id="FONY01000023">
    <property type="protein sequence ID" value="SFF27403.1"/>
    <property type="molecule type" value="Genomic_DNA"/>
</dbReference>
<accession>A0A1I2HDF9</accession>
<evidence type="ECO:0000256" key="4">
    <source>
        <dbReference type="ARBA" id="ARBA00022695"/>
    </source>
</evidence>
<evidence type="ECO:0000256" key="7">
    <source>
        <dbReference type="ARBA" id="ARBA00047343"/>
    </source>
</evidence>
<dbReference type="CDD" id="cd02509">
    <property type="entry name" value="GDP-M1P_Guanylyltransferase"/>
    <property type="match status" value="1"/>
</dbReference>
<sequence>MNSNNYVVIMAGGVGTRFWPYSRVTNPKQFQDMLGIGQSLIQITIERFKNICPDENIYIVTNADYYGLVKKQLPQLADEQILLEPTMRNTAPCVAYASYKIQKRNPNANIVVAPADQIIHKLDAFTEALLTAINAAATEDVLLTLGIQPTRPDTGYGYIKVADMESLSKVKKVKTFTEKPNLELALEFLESGDYVWNAGIFIFNVNTITKAFRRYLPDIHGIFNELKEDFYSLKEEESIKKAYSQCHNISIDYGIMEKADNVYVVPCDLGWSDLGTWKSLYEQSPKNKDGNVLSGNIMTYETAKSIIKTPEDRLVVVQGLDNYIVAEYQNVLLICQKDQEQRIKQFLDDAIKQKGTQFS</sequence>